<name>A0ACC2BPS0_DIPCM</name>
<comment type="caution">
    <text evidence="1">The sequence shown here is derived from an EMBL/GenBank/DDBJ whole genome shotgun (WGS) entry which is preliminary data.</text>
</comment>
<proteinExistence type="predicted"/>
<dbReference type="Proteomes" id="UP001162992">
    <property type="component" value="Chromosome 14"/>
</dbReference>
<evidence type="ECO:0000313" key="2">
    <source>
        <dbReference type="Proteomes" id="UP001162992"/>
    </source>
</evidence>
<gene>
    <name evidence="1" type="ORF">O6H91_14G058700</name>
</gene>
<accession>A0ACC2BPS0</accession>
<organism evidence="1 2">
    <name type="scientific">Diphasiastrum complanatum</name>
    <name type="common">Issler's clubmoss</name>
    <name type="synonym">Lycopodium complanatum</name>
    <dbReference type="NCBI Taxonomy" id="34168"/>
    <lineage>
        <taxon>Eukaryota</taxon>
        <taxon>Viridiplantae</taxon>
        <taxon>Streptophyta</taxon>
        <taxon>Embryophyta</taxon>
        <taxon>Tracheophyta</taxon>
        <taxon>Lycopodiopsida</taxon>
        <taxon>Lycopodiales</taxon>
        <taxon>Lycopodiaceae</taxon>
        <taxon>Lycopodioideae</taxon>
        <taxon>Diphasiastrum</taxon>
    </lineage>
</organism>
<protein>
    <submittedName>
        <fullName evidence="1">Uncharacterized protein</fullName>
    </submittedName>
</protein>
<reference evidence="2" key="1">
    <citation type="journal article" date="2024" name="Proc. Natl. Acad. Sci. U.S.A.">
        <title>Extraordinary preservation of gene collinearity over three hundred million years revealed in homosporous lycophytes.</title>
        <authorList>
            <person name="Li C."/>
            <person name="Wickell D."/>
            <person name="Kuo L.Y."/>
            <person name="Chen X."/>
            <person name="Nie B."/>
            <person name="Liao X."/>
            <person name="Peng D."/>
            <person name="Ji J."/>
            <person name="Jenkins J."/>
            <person name="Williams M."/>
            <person name="Shu S."/>
            <person name="Plott C."/>
            <person name="Barry K."/>
            <person name="Rajasekar S."/>
            <person name="Grimwood J."/>
            <person name="Han X."/>
            <person name="Sun S."/>
            <person name="Hou Z."/>
            <person name="He W."/>
            <person name="Dai G."/>
            <person name="Sun C."/>
            <person name="Schmutz J."/>
            <person name="Leebens-Mack J.H."/>
            <person name="Li F.W."/>
            <person name="Wang L."/>
        </authorList>
    </citation>
    <scope>NUCLEOTIDE SEQUENCE [LARGE SCALE GENOMIC DNA]</scope>
    <source>
        <strain evidence="2">cv. PW_Plant_1</strain>
    </source>
</reference>
<keyword evidence="2" id="KW-1185">Reference proteome</keyword>
<sequence length="801" mass="89346">MSACMMQCRQLRYNSILPGYVSLASRNSSLRFFFSGHRHHRLMADELLASSLGRGMRRVRMMGGGPRTYPGGVTKWEWKRLNEQKKQQWEQAKRIRERQVFEQKQPLGLTAGGPKKEQDHRIPAWGLDPQMKAATEHSRIANGHPEIDTQGFKFRKLGSEHSHRRYPGTTGIEAKLHVPTFSSSEFNGTDGGLPTVQGQRYNDFRMSNRQFSPTSKVAWASSIPKDMRNFSASAVGERAADLDTVDARRLQNDRISSKSDALKRISSRTGPLRTNLGRLQIDDVNSSVKTKVEYSDDSEDDSYGPTTVSSNTKSYSQSSHLSQSRFLGSEGSINFIDSRFDGFKLSALSIRALHEVLGYETMTIVQEATLPIILQGKDVLAKAKTGTGKTIAFLLPAIEKVLQGSGNSLARQKPIEVLVICPARELAMQAASEATTLMKYHKGLGVQVVIGGTSMPAESTKFKTLPCQVLVATPGRLLDHMEKTPEFANRLKGLKVLVLDEADRLLDMGFRNSLLSILKALPKERQTLLFSATIPKEVHGMSKIALKPDHMFIDTVGQEDETHALVKQQYLIASQEKILPVIYSLLQQHIAEEPAYKVLVFCTTANITAFMASLYTKLGFNTREIHSRKTQSYRTRVSDEFRKSKGGIIMFTSDVSARGVDYPDVTFVLQIGLPSGREQYIHRLGRTGRAGKEGEGMLLLLPWEKPFLKKVQDLSIEAVTTPEISSTLYHQISSALSKVGDPKIQERAYQSWLGYYTSCQLDMDKRTIVQLAAQFSTSIGLDEPPILPRNTIRKMGLNGVL</sequence>
<dbReference type="EMBL" id="CM055105">
    <property type="protein sequence ID" value="KAJ7531794.1"/>
    <property type="molecule type" value="Genomic_DNA"/>
</dbReference>
<evidence type="ECO:0000313" key="1">
    <source>
        <dbReference type="EMBL" id="KAJ7531794.1"/>
    </source>
</evidence>